<keyword evidence="1" id="KW-0472">Membrane</keyword>
<evidence type="ECO:0000256" key="1">
    <source>
        <dbReference type="SAM" id="Phobius"/>
    </source>
</evidence>
<dbReference type="EMBL" id="JAPFGC010000002">
    <property type="protein sequence ID" value="MDA0176056.1"/>
    <property type="molecule type" value="Genomic_DNA"/>
</dbReference>
<protein>
    <recommendedName>
        <fullName evidence="4">Gliding motility protein GldL</fullName>
    </recommendedName>
</protein>
<keyword evidence="3" id="KW-1185">Reference proteome</keyword>
<comment type="caution">
    <text evidence="2">The sequence shown here is derived from an EMBL/GenBank/DDBJ whole genome shotgun (WGS) entry which is preliminary data.</text>
</comment>
<dbReference type="RefSeq" id="WP_270004885.1">
    <property type="nucleotide sequence ID" value="NZ_JAPFGC010000002.1"/>
</dbReference>
<keyword evidence="1" id="KW-0812">Transmembrane</keyword>
<organism evidence="2 3">
    <name type="scientific">Mesoflavibacter profundi</name>
    <dbReference type="NCBI Taxonomy" id="2708110"/>
    <lineage>
        <taxon>Bacteria</taxon>
        <taxon>Pseudomonadati</taxon>
        <taxon>Bacteroidota</taxon>
        <taxon>Flavobacteriia</taxon>
        <taxon>Flavobacteriales</taxon>
        <taxon>Flavobacteriaceae</taxon>
        <taxon>Mesoflavibacter</taxon>
    </lineage>
</organism>
<feature type="transmembrane region" description="Helical" evidence="1">
    <location>
        <begin position="28"/>
        <end position="51"/>
    </location>
</feature>
<reference evidence="2" key="1">
    <citation type="submission" date="2022-11" db="EMBL/GenBank/DDBJ databases">
        <title>Refractory cell wall polysaccharides provide important carbon source for microbial heterotrophs in the hadal ocean.</title>
        <authorList>
            <person name="Zhu X."/>
        </authorList>
    </citation>
    <scope>NUCLEOTIDE SEQUENCE</scope>
    <source>
        <strain evidence="2">MTRN7</strain>
    </source>
</reference>
<feature type="transmembrane region" description="Helical" evidence="1">
    <location>
        <begin position="5"/>
        <end position="22"/>
    </location>
</feature>
<sequence length="57" mass="6619">MKKSVYVLGFIALFILSTGLMFKSMHWPFAGIITVVGFVLFNFMFLPTLFYKLYKSN</sequence>
<name>A0ABT4RW78_9FLAO</name>
<evidence type="ECO:0000313" key="3">
    <source>
        <dbReference type="Proteomes" id="UP001149142"/>
    </source>
</evidence>
<dbReference type="Proteomes" id="UP001149142">
    <property type="component" value="Unassembled WGS sequence"/>
</dbReference>
<proteinExistence type="predicted"/>
<evidence type="ECO:0008006" key="4">
    <source>
        <dbReference type="Google" id="ProtNLM"/>
    </source>
</evidence>
<accession>A0ABT4RW78</accession>
<keyword evidence="1" id="KW-1133">Transmembrane helix</keyword>
<gene>
    <name evidence="2" type="ORF">OOZ35_00955</name>
</gene>
<evidence type="ECO:0000313" key="2">
    <source>
        <dbReference type="EMBL" id="MDA0176056.1"/>
    </source>
</evidence>